<feature type="compositionally biased region" description="Basic and acidic residues" evidence="7">
    <location>
        <begin position="1100"/>
        <end position="1109"/>
    </location>
</feature>
<dbReference type="SUPFAM" id="SSF52025">
    <property type="entry name" value="PA domain"/>
    <property type="match status" value="1"/>
</dbReference>
<dbReference type="PANTHER" id="PTHR43806">
    <property type="entry name" value="PEPTIDASE S8"/>
    <property type="match status" value="1"/>
</dbReference>
<dbReference type="InterPro" id="IPR023827">
    <property type="entry name" value="Peptidase_S8_Asp-AS"/>
</dbReference>
<dbReference type="Proteomes" id="UP001499990">
    <property type="component" value="Unassembled WGS sequence"/>
</dbReference>
<feature type="region of interest" description="Disordered" evidence="7">
    <location>
        <begin position="1188"/>
        <end position="1217"/>
    </location>
</feature>
<feature type="active site" description="Charge relay system" evidence="5">
    <location>
        <position position="255"/>
    </location>
</feature>
<dbReference type="InterPro" id="IPR022398">
    <property type="entry name" value="Peptidase_S8_His-AS"/>
</dbReference>
<dbReference type="Gene3D" id="3.40.50.200">
    <property type="entry name" value="Peptidase S8/S53 domain"/>
    <property type="match status" value="1"/>
</dbReference>
<evidence type="ECO:0000259" key="9">
    <source>
        <dbReference type="Pfam" id="PF00082"/>
    </source>
</evidence>
<protein>
    <recommendedName>
        <fullName evidence="9">Peptidase S8/S53 domain-containing protein</fullName>
    </recommendedName>
</protein>
<keyword evidence="11" id="KW-1185">Reference proteome</keyword>
<evidence type="ECO:0000256" key="5">
    <source>
        <dbReference type="PROSITE-ProRule" id="PRU01240"/>
    </source>
</evidence>
<evidence type="ECO:0000256" key="2">
    <source>
        <dbReference type="ARBA" id="ARBA00022670"/>
    </source>
</evidence>
<feature type="domain" description="Peptidase S8/S53" evidence="9">
    <location>
        <begin position="246"/>
        <end position="510"/>
    </location>
</feature>
<evidence type="ECO:0000256" key="3">
    <source>
        <dbReference type="ARBA" id="ARBA00022801"/>
    </source>
</evidence>
<evidence type="ECO:0000256" key="8">
    <source>
        <dbReference type="SAM" id="SignalP"/>
    </source>
</evidence>
<gene>
    <name evidence="10" type="ORF">GCM10020367_14090</name>
</gene>
<feature type="region of interest" description="Disordered" evidence="7">
    <location>
        <begin position="1084"/>
        <end position="1169"/>
    </location>
</feature>
<feature type="signal peptide" evidence="8">
    <location>
        <begin position="1"/>
        <end position="29"/>
    </location>
</feature>
<sequence length="1435" mass="151537">MRRFGRRLATAAAAMTVLGTVMSSTAANASNPTPSSLTSLNLPASVSDSLLKAAARNQADLSLTLVTGDKVQISITEDRKPVVREIVPATRPGNESVLFHTVTRNDQVYVVPDDALSLLTADVLDWELFNLAKLADWAAEGRTGEVPVITAYSGKTGARTAATAAGTTAKTVLPSINARSMSIKGNGQWWREVRKKNTGKSAVTSLATGPLAGVGKVWLDELTHLELDQSVPQIGAPAAWERGFDGSNVKVTVLDSGVDATHPDLAGRIAEAVDFTNSPSGTVDQHGHGTHVASTIAGTGQASNGLRRGVAPGAKLSIGRVCGPDGSCTGSAVIAGMEWAAKSGADVVNMSLGGAPSDGKDILSQTVNTLSRTYGTLFVISAGNAGPDAETVGAPGAADEALTVAAVDKSDQMARFSSRGPRVGDGALKPDISAPGVAIVAARAKGTGMGKPVDELYTAASGTSMASPHVAGAAAIVAQQHPDFTGRQIKSLLMATSKDLGHDLFAQGAGRVDVARAVDPKIISDGNLNFGRAEYPHSPVSKKVTYTNWTDEPITLTLSASASHAGKPAPEGLFTLSADQVTVPAKGSADVTVTMDGRVVDSSGQYGAYTGVLTAKDSAGAVLGSSRISTYVEPIRHDLNIKVIPPAGATDVSYGSVLIVPVDEDKLGLYEKPLTVPGGETVKARVFSGTVTASLGVTWRDAAGDLNMVAPMVPEVEVTGATTVELDLRKAKPIRVNTPEPTETYAAKFKTQRTSVDGDWAITASLSTEYGPGEPKWWALPTTGEVSLGTLDFFSRHVLVPPSVTMKVTGNGDKFDLDARYATPDTTINGGNQRWTEDGKPVSTLVRSTIPRLPATGKKPVVYAGTGSAEELAKVDAKGALVLLKPTDICGKTCDFTALRTRVAAAAAAGAVGVLVTGETDRVALLKYESSRQYKCVNGPDSCPPVDPYAALPIVTVPPAQAATLIKQIEGGAKSGVQIELGGNREVSKAYALAFDSPGRVPGNLPYQVQSQDLDRVDHRFHSDQPGAIPHFSWNRITKSGPVTEESLLPKPDSQRQFTTLVGPRNAEAIDRFEMSVRTYIAPSVARGGGPGRNSGPGARQEEHDRLEHGSVASRRGAPGPHQVGLHRRHRPAVRRLPGGRPLLAHPVPDRQRWRSPGHDGHGQRRGYPQFGLRDRFLCAPRLQGKPLRRRRPGARAEAQPGRVHHPARRARQRVGPDVEERAVMTEMRKETAPMNAAEPSRRRRKVNLAASAAVAMLALVGCKADVISYDLPAESARYTFQAETNGVKTAWEYTSDRPAKPDTPTSQPCVADVVLRETGPCRPEPLIFLRYDLGLDLDNTAKAGGSHPITVTGYYQDRLSTPPTVTELRAEASFDGGKTWKPASTQADGKNTFTARIEQPKRDDAPEGVALRITATDSAGNTVKQTIPKAYRLR</sequence>
<dbReference type="PROSITE" id="PS00136">
    <property type="entry name" value="SUBTILASE_ASP"/>
    <property type="match status" value="1"/>
</dbReference>
<reference evidence="11" key="1">
    <citation type="journal article" date="2019" name="Int. J. Syst. Evol. Microbiol.">
        <title>The Global Catalogue of Microorganisms (GCM) 10K type strain sequencing project: providing services to taxonomists for standard genome sequencing and annotation.</title>
        <authorList>
            <consortium name="The Broad Institute Genomics Platform"/>
            <consortium name="The Broad Institute Genome Sequencing Center for Infectious Disease"/>
            <person name="Wu L."/>
            <person name="Ma J."/>
        </authorList>
    </citation>
    <scope>NUCLEOTIDE SEQUENCE [LARGE SCALE GENOMIC DNA]</scope>
    <source>
        <strain evidence="11">JCM 9651</strain>
    </source>
</reference>
<evidence type="ECO:0000256" key="7">
    <source>
        <dbReference type="SAM" id="MobiDB-lite"/>
    </source>
</evidence>
<evidence type="ECO:0000256" key="4">
    <source>
        <dbReference type="ARBA" id="ARBA00022825"/>
    </source>
</evidence>
<proteinExistence type="inferred from homology"/>
<dbReference type="EMBL" id="BAAAYL010000001">
    <property type="protein sequence ID" value="GAA3369837.1"/>
    <property type="molecule type" value="Genomic_DNA"/>
</dbReference>
<organism evidence="10 11">
    <name type="scientific">Streptomyces sannanensis</name>
    <dbReference type="NCBI Taxonomy" id="285536"/>
    <lineage>
        <taxon>Bacteria</taxon>
        <taxon>Bacillati</taxon>
        <taxon>Actinomycetota</taxon>
        <taxon>Actinomycetes</taxon>
        <taxon>Kitasatosporales</taxon>
        <taxon>Streptomycetaceae</taxon>
        <taxon>Streptomyces</taxon>
    </lineage>
</organism>
<comment type="similarity">
    <text evidence="1 5 6">Belongs to the peptidase S8 family.</text>
</comment>
<dbReference type="Gene3D" id="3.50.30.30">
    <property type="match status" value="1"/>
</dbReference>
<dbReference type="InterPro" id="IPR036852">
    <property type="entry name" value="Peptidase_S8/S53_dom_sf"/>
</dbReference>
<feature type="chain" id="PRO_5045116825" description="Peptidase S8/S53 domain-containing protein" evidence="8">
    <location>
        <begin position="30"/>
        <end position="1435"/>
    </location>
</feature>
<comment type="caution">
    <text evidence="10">The sequence shown here is derived from an EMBL/GenBank/DDBJ whole genome shotgun (WGS) entry which is preliminary data.</text>
</comment>
<evidence type="ECO:0000313" key="11">
    <source>
        <dbReference type="Proteomes" id="UP001499990"/>
    </source>
</evidence>
<dbReference type="PRINTS" id="PR00723">
    <property type="entry name" value="SUBTILISIN"/>
</dbReference>
<dbReference type="InterPro" id="IPR023828">
    <property type="entry name" value="Peptidase_S8_Ser-AS"/>
</dbReference>
<dbReference type="PROSITE" id="PS00137">
    <property type="entry name" value="SUBTILASE_HIS"/>
    <property type="match status" value="1"/>
</dbReference>
<evidence type="ECO:0000256" key="6">
    <source>
        <dbReference type="RuleBase" id="RU003355"/>
    </source>
</evidence>
<feature type="active site" description="Charge relay system" evidence="5">
    <location>
        <position position="464"/>
    </location>
</feature>
<dbReference type="PROSITE" id="PS51892">
    <property type="entry name" value="SUBTILASE"/>
    <property type="match status" value="1"/>
</dbReference>
<dbReference type="InterPro" id="IPR013783">
    <property type="entry name" value="Ig-like_fold"/>
</dbReference>
<feature type="compositionally biased region" description="Basic residues" evidence="7">
    <location>
        <begin position="1203"/>
        <end position="1213"/>
    </location>
</feature>
<keyword evidence="3 5" id="KW-0378">Hydrolase</keyword>
<feature type="active site" description="Charge relay system" evidence="5">
    <location>
        <position position="288"/>
    </location>
</feature>
<dbReference type="InterPro" id="IPR050131">
    <property type="entry name" value="Peptidase_S8_subtilisin-like"/>
</dbReference>
<dbReference type="Gene3D" id="2.60.40.10">
    <property type="entry name" value="Immunoglobulins"/>
    <property type="match status" value="1"/>
</dbReference>
<accession>A0ABP6S7G4</accession>
<keyword evidence="2 5" id="KW-0645">Protease</keyword>
<dbReference type="InterPro" id="IPR015500">
    <property type="entry name" value="Peptidase_S8_subtilisin-rel"/>
</dbReference>
<dbReference type="InterPro" id="IPR046450">
    <property type="entry name" value="PA_dom_sf"/>
</dbReference>
<feature type="compositionally biased region" description="Basic and acidic residues" evidence="7">
    <location>
        <begin position="1148"/>
        <end position="1163"/>
    </location>
</feature>
<dbReference type="SUPFAM" id="SSF52743">
    <property type="entry name" value="Subtilisin-like"/>
    <property type="match status" value="1"/>
</dbReference>
<keyword evidence="8" id="KW-0732">Signal</keyword>
<evidence type="ECO:0000256" key="1">
    <source>
        <dbReference type="ARBA" id="ARBA00011073"/>
    </source>
</evidence>
<dbReference type="RefSeq" id="WP_345035283.1">
    <property type="nucleotide sequence ID" value="NZ_BAAAYL010000001.1"/>
</dbReference>
<keyword evidence="4 5" id="KW-0720">Serine protease</keyword>
<dbReference type="PROSITE" id="PS00138">
    <property type="entry name" value="SUBTILASE_SER"/>
    <property type="match status" value="1"/>
</dbReference>
<name>A0ABP6S7G4_9ACTN</name>
<dbReference type="PANTHER" id="PTHR43806:SF11">
    <property type="entry name" value="CEREVISIN-RELATED"/>
    <property type="match status" value="1"/>
</dbReference>
<dbReference type="InterPro" id="IPR000209">
    <property type="entry name" value="Peptidase_S8/S53_dom"/>
</dbReference>
<feature type="compositionally biased region" description="Basic residues" evidence="7">
    <location>
        <begin position="1125"/>
        <end position="1134"/>
    </location>
</feature>
<evidence type="ECO:0000313" key="10">
    <source>
        <dbReference type="EMBL" id="GAA3369837.1"/>
    </source>
</evidence>
<dbReference type="Pfam" id="PF00082">
    <property type="entry name" value="Peptidase_S8"/>
    <property type="match status" value="1"/>
</dbReference>